<keyword evidence="5" id="KW-0732">Signal</keyword>
<dbReference type="Proteomes" id="UP000252519">
    <property type="component" value="Unassembled WGS sequence"/>
</dbReference>
<proteinExistence type="inferred from homology"/>
<dbReference type="Pfam" id="PF00201">
    <property type="entry name" value="UDPGT"/>
    <property type="match status" value="1"/>
</dbReference>
<dbReference type="OrthoDB" id="5835829at2759"/>
<dbReference type="AlphaFoldDB" id="A0A368EWG3"/>
<dbReference type="InterPro" id="IPR002213">
    <property type="entry name" value="UDP_glucos_trans"/>
</dbReference>
<sequence length="128" mass="15278">VSIECVIRHYKEVYRGSSEENNFSNKFLNALSMNMLIVIESQSYNEMKHDTLFQDLAIWDREARKHIELFMKMLLHSCKLTLQNKEFMQWLTDQKFDLAFSHSYHTCPVGLIHAAKIPTWIWLNRLVQ</sequence>
<name>A0A368EWG3_ANCCA</name>
<dbReference type="InterPro" id="IPR050271">
    <property type="entry name" value="UDP-glycosyltransferase"/>
</dbReference>
<keyword evidence="4" id="KW-0808">Transferase</keyword>
<dbReference type="PANTHER" id="PTHR48043">
    <property type="entry name" value="EG:EG0003.4 PROTEIN-RELATED"/>
    <property type="match status" value="1"/>
</dbReference>
<dbReference type="EC" id="2.4.1.17" evidence="2"/>
<dbReference type="PANTHER" id="PTHR48043:SF145">
    <property type="entry name" value="FI06409P-RELATED"/>
    <property type="match status" value="1"/>
</dbReference>
<accession>A0A368EWG3</accession>
<comment type="similarity">
    <text evidence="1">Belongs to the UDP-glycosyltransferase family.</text>
</comment>
<comment type="catalytic activity">
    <reaction evidence="6">
        <text>glucuronate acceptor + UDP-alpha-D-glucuronate = acceptor beta-D-glucuronoside + UDP + H(+)</text>
        <dbReference type="Rhea" id="RHEA:21032"/>
        <dbReference type="ChEBI" id="CHEBI:15378"/>
        <dbReference type="ChEBI" id="CHEBI:58052"/>
        <dbReference type="ChEBI" id="CHEBI:58223"/>
        <dbReference type="ChEBI" id="CHEBI:132367"/>
        <dbReference type="ChEBI" id="CHEBI:132368"/>
        <dbReference type="EC" id="2.4.1.17"/>
    </reaction>
</comment>
<keyword evidence="3" id="KW-0328">Glycosyltransferase</keyword>
<evidence type="ECO:0000256" key="4">
    <source>
        <dbReference type="ARBA" id="ARBA00022679"/>
    </source>
</evidence>
<feature type="non-terminal residue" evidence="7">
    <location>
        <position position="1"/>
    </location>
</feature>
<reference evidence="7 8" key="1">
    <citation type="submission" date="2014-10" db="EMBL/GenBank/DDBJ databases">
        <title>Draft genome of the hookworm Ancylostoma caninum.</title>
        <authorList>
            <person name="Mitreva M."/>
        </authorList>
    </citation>
    <scope>NUCLEOTIDE SEQUENCE [LARGE SCALE GENOMIC DNA]</scope>
    <source>
        <strain evidence="7 8">Baltimore</strain>
    </source>
</reference>
<evidence type="ECO:0000256" key="1">
    <source>
        <dbReference type="ARBA" id="ARBA00009995"/>
    </source>
</evidence>
<dbReference type="STRING" id="29170.A0A368EWG3"/>
<evidence type="ECO:0000256" key="2">
    <source>
        <dbReference type="ARBA" id="ARBA00012544"/>
    </source>
</evidence>
<dbReference type="EMBL" id="JOJR01024133">
    <property type="protein sequence ID" value="RCN24043.1"/>
    <property type="molecule type" value="Genomic_DNA"/>
</dbReference>
<protein>
    <recommendedName>
        <fullName evidence="2">glucuronosyltransferase</fullName>
        <ecNumber evidence="2">2.4.1.17</ecNumber>
    </recommendedName>
</protein>
<evidence type="ECO:0000256" key="6">
    <source>
        <dbReference type="ARBA" id="ARBA00047475"/>
    </source>
</evidence>
<comment type="caution">
    <text evidence="7">The sequence shown here is derived from an EMBL/GenBank/DDBJ whole genome shotgun (WGS) entry which is preliminary data.</text>
</comment>
<evidence type="ECO:0000313" key="7">
    <source>
        <dbReference type="EMBL" id="RCN24043.1"/>
    </source>
</evidence>
<evidence type="ECO:0000256" key="5">
    <source>
        <dbReference type="ARBA" id="ARBA00022729"/>
    </source>
</evidence>
<organism evidence="7 8">
    <name type="scientific">Ancylostoma caninum</name>
    <name type="common">Dog hookworm</name>
    <dbReference type="NCBI Taxonomy" id="29170"/>
    <lineage>
        <taxon>Eukaryota</taxon>
        <taxon>Metazoa</taxon>
        <taxon>Ecdysozoa</taxon>
        <taxon>Nematoda</taxon>
        <taxon>Chromadorea</taxon>
        <taxon>Rhabditida</taxon>
        <taxon>Rhabditina</taxon>
        <taxon>Rhabditomorpha</taxon>
        <taxon>Strongyloidea</taxon>
        <taxon>Ancylostomatidae</taxon>
        <taxon>Ancylostomatinae</taxon>
        <taxon>Ancylostoma</taxon>
    </lineage>
</organism>
<gene>
    <name evidence="7" type="ORF">ANCCAN_30268</name>
</gene>
<keyword evidence="8" id="KW-1185">Reference proteome</keyword>
<evidence type="ECO:0000313" key="8">
    <source>
        <dbReference type="Proteomes" id="UP000252519"/>
    </source>
</evidence>
<dbReference type="GO" id="GO:0015020">
    <property type="term" value="F:glucuronosyltransferase activity"/>
    <property type="evidence" value="ECO:0007669"/>
    <property type="project" value="UniProtKB-EC"/>
</dbReference>
<evidence type="ECO:0000256" key="3">
    <source>
        <dbReference type="ARBA" id="ARBA00022676"/>
    </source>
</evidence>